<name>A0A550BUR3_9AGAR</name>
<gene>
    <name evidence="1" type="ORF">BD626DRAFT_257515</name>
</gene>
<evidence type="ECO:0000313" key="1">
    <source>
        <dbReference type="EMBL" id="TRM56291.1"/>
    </source>
</evidence>
<dbReference type="AlphaFoldDB" id="A0A550BUR3"/>
<proteinExistence type="predicted"/>
<evidence type="ECO:0000313" key="2">
    <source>
        <dbReference type="Proteomes" id="UP000320762"/>
    </source>
</evidence>
<comment type="caution">
    <text evidence="1">The sequence shown here is derived from an EMBL/GenBank/DDBJ whole genome shotgun (WGS) entry which is preliminary data.</text>
</comment>
<keyword evidence="2" id="KW-1185">Reference proteome</keyword>
<dbReference type="EMBL" id="VDMD01000075">
    <property type="protein sequence ID" value="TRM56291.1"/>
    <property type="molecule type" value="Genomic_DNA"/>
</dbReference>
<dbReference type="Proteomes" id="UP000320762">
    <property type="component" value="Unassembled WGS sequence"/>
</dbReference>
<protein>
    <submittedName>
        <fullName evidence="1">Uncharacterized protein</fullName>
    </submittedName>
</protein>
<sequence length="252" mass="28251">MMRWGHDLSPPLPSLLMLRHDSCSVTTHVQRPAFRHVLCKFRHAHHGRALISVRLRVMISRSPIFVIPSPPPAYPARRLLLCVSPPTLSSSSSAPETSSLDRHRLRVNCHQCCAFCRLRAPALSAIFAPLRFLASSRLRQSNIVPRAFFNLTVPRTSFNLSLFPARPSIIDTPATPASPARRTAIKSCCASEISCASEPPRAQASLRARTSVRVSEFLRVECFCLVPRRAIMTLRIEPRPRPWGNPLTPWDI</sequence>
<organism evidence="1 2">
    <name type="scientific">Schizophyllum amplum</name>
    <dbReference type="NCBI Taxonomy" id="97359"/>
    <lineage>
        <taxon>Eukaryota</taxon>
        <taxon>Fungi</taxon>
        <taxon>Dikarya</taxon>
        <taxon>Basidiomycota</taxon>
        <taxon>Agaricomycotina</taxon>
        <taxon>Agaricomycetes</taxon>
        <taxon>Agaricomycetidae</taxon>
        <taxon>Agaricales</taxon>
        <taxon>Schizophyllaceae</taxon>
        <taxon>Schizophyllum</taxon>
    </lineage>
</organism>
<reference evidence="1 2" key="1">
    <citation type="journal article" date="2019" name="New Phytol.">
        <title>Comparative genomics reveals unique wood-decay strategies and fruiting body development in the Schizophyllaceae.</title>
        <authorList>
            <person name="Almasi E."/>
            <person name="Sahu N."/>
            <person name="Krizsan K."/>
            <person name="Balint B."/>
            <person name="Kovacs G.M."/>
            <person name="Kiss B."/>
            <person name="Cseklye J."/>
            <person name="Drula E."/>
            <person name="Henrissat B."/>
            <person name="Nagy I."/>
            <person name="Chovatia M."/>
            <person name="Adam C."/>
            <person name="LaButti K."/>
            <person name="Lipzen A."/>
            <person name="Riley R."/>
            <person name="Grigoriev I.V."/>
            <person name="Nagy L.G."/>
        </authorList>
    </citation>
    <scope>NUCLEOTIDE SEQUENCE [LARGE SCALE GENOMIC DNA]</scope>
    <source>
        <strain evidence="1 2">NL-1724</strain>
    </source>
</reference>
<accession>A0A550BUR3</accession>